<feature type="compositionally biased region" description="Acidic residues" evidence="5">
    <location>
        <begin position="145"/>
        <end position="160"/>
    </location>
</feature>
<dbReference type="PROSITE" id="PS50082">
    <property type="entry name" value="WD_REPEATS_2"/>
    <property type="match status" value="3"/>
</dbReference>
<dbReference type="PANTHER" id="PTHR16017">
    <property type="entry name" value="GASTRULATION DEFECTIVE PROTEIN 1-RELATED"/>
    <property type="match status" value="1"/>
</dbReference>
<keyword evidence="2" id="KW-0677">Repeat</keyword>
<evidence type="ECO:0000256" key="3">
    <source>
        <dbReference type="ARBA" id="ARBA00038343"/>
    </source>
</evidence>
<dbReference type="InterPro" id="IPR036322">
    <property type="entry name" value="WD40_repeat_dom_sf"/>
</dbReference>
<evidence type="ECO:0000256" key="4">
    <source>
        <dbReference type="PROSITE-ProRule" id="PRU00221"/>
    </source>
</evidence>
<dbReference type="InterPro" id="IPR019775">
    <property type="entry name" value="WD40_repeat_CS"/>
</dbReference>
<feature type="repeat" description="WD" evidence="4">
    <location>
        <begin position="336"/>
        <end position="358"/>
    </location>
</feature>
<name>A0A811V9I5_CERCA</name>
<dbReference type="FunFam" id="2.130.10.10:FF:001038">
    <property type="entry name" value="WD repeat domain 70"/>
    <property type="match status" value="1"/>
</dbReference>
<feature type="repeat" description="WD" evidence="4">
    <location>
        <begin position="275"/>
        <end position="307"/>
    </location>
</feature>
<dbReference type="SUPFAM" id="SSF50978">
    <property type="entry name" value="WD40 repeat-like"/>
    <property type="match status" value="1"/>
</dbReference>
<gene>
    <name evidence="6" type="ORF">CCAP1982_LOCUS20176</name>
</gene>
<keyword evidence="7" id="KW-1185">Reference proteome</keyword>
<feature type="compositionally biased region" description="Basic and acidic residues" evidence="5">
    <location>
        <begin position="91"/>
        <end position="111"/>
    </location>
</feature>
<keyword evidence="1 4" id="KW-0853">WD repeat</keyword>
<accession>A0A811V9I5</accession>
<dbReference type="InterPro" id="IPR051858">
    <property type="entry name" value="WD_repeat_GAD-1"/>
</dbReference>
<evidence type="ECO:0000256" key="2">
    <source>
        <dbReference type="ARBA" id="ARBA00022737"/>
    </source>
</evidence>
<dbReference type="Proteomes" id="UP000606786">
    <property type="component" value="Unassembled WGS sequence"/>
</dbReference>
<proteinExistence type="inferred from homology"/>
<dbReference type="OrthoDB" id="10264376at2759"/>
<sequence length="460" mass="51273">MNRNKISFGKINLNPNKPAVAVEKPNDSEHVATNSAVTGGGFKKMGKEQLIRQVEEVTDDMESQHLKEVMGISGFGRKAAKVFDINEQIAKAREVAPPKPRTEIEQEKTAGDDDSDDEPVFGPLPTDAVGGEKELKRQLKKSNADSDDDDDSEDEDDDDDKLERKIPNTHEVQMQHGSRAVLALAGDPAGARLVSGSIDYDMCFWDFAGMDAAMRSFRTIQPCENYPIRSLHYSVTGDMILVVSGNSQAKILDRDGFEKMECVKGDQYISDMARTKGHTAQLTSGCWHPYTREEFLTAALDGTLRIWHGLKSKEQKNVIKTRAQGGLRTNASACTFNRDATLIASGCVDGSIQMWDTRKMFVNTTHCLRGAHQKGAEISSIQFSYLGTQLATRSNDETMKLWDLRKFKDPLHTWTDLFSRYDTTDCCFSPDDRMLVTGESLPKVPKKPNCISIAHKHSKR</sequence>
<dbReference type="PANTHER" id="PTHR16017:SF0">
    <property type="entry name" value="WD REPEAT-CONTAINING PROTEIN 70"/>
    <property type="match status" value="1"/>
</dbReference>
<evidence type="ECO:0000256" key="1">
    <source>
        <dbReference type="ARBA" id="ARBA00022574"/>
    </source>
</evidence>
<dbReference type="EMBL" id="CAJHJT010000056">
    <property type="protein sequence ID" value="CAD7012076.1"/>
    <property type="molecule type" value="Genomic_DNA"/>
</dbReference>
<dbReference type="Gene3D" id="2.130.10.10">
    <property type="entry name" value="YVTN repeat-like/Quinoprotein amine dehydrogenase"/>
    <property type="match status" value="2"/>
</dbReference>
<evidence type="ECO:0000313" key="6">
    <source>
        <dbReference type="EMBL" id="CAD7012076.1"/>
    </source>
</evidence>
<dbReference type="AlphaFoldDB" id="A0A811V9I5"/>
<feature type="repeat" description="WD" evidence="4">
    <location>
        <begin position="371"/>
        <end position="405"/>
    </location>
</feature>
<comment type="similarity">
    <text evidence="3">Belongs to the WD repeat GAD-1 family.</text>
</comment>
<dbReference type="InterPro" id="IPR015943">
    <property type="entry name" value="WD40/YVTN_repeat-like_dom_sf"/>
</dbReference>
<dbReference type="GO" id="GO:0035861">
    <property type="term" value="C:site of double-strand break"/>
    <property type="evidence" value="ECO:0007669"/>
    <property type="project" value="TreeGrafter"/>
</dbReference>
<dbReference type="InterPro" id="IPR020472">
    <property type="entry name" value="WD40_PAC1"/>
</dbReference>
<evidence type="ECO:0000313" key="7">
    <source>
        <dbReference type="Proteomes" id="UP000606786"/>
    </source>
</evidence>
<comment type="caution">
    <text evidence="6">The sequence shown here is derived from an EMBL/GenBank/DDBJ whole genome shotgun (WGS) entry which is preliminary data.</text>
</comment>
<protein>
    <submittedName>
        <fullName evidence="6">(Mediterranean fruit fly) hypothetical protein</fullName>
    </submittedName>
</protein>
<dbReference type="PROSITE" id="PS00678">
    <property type="entry name" value="WD_REPEATS_1"/>
    <property type="match status" value="1"/>
</dbReference>
<dbReference type="Pfam" id="PF00400">
    <property type="entry name" value="WD40"/>
    <property type="match status" value="4"/>
</dbReference>
<evidence type="ECO:0000256" key="5">
    <source>
        <dbReference type="SAM" id="MobiDB-lite"/>
    </source>
</evidence>
<dbReference type="PRINTS" id="PR00320">
    <property type="entry name" value="GPROTEINBRPT"/>
</dbReference>
<dbReference type="SMART" id="SM00320">
    <property type="entry name" value="WD40"/>
    <property type="match status" value="5"/>
</dbReference>
<dbReference type="InterPro" id="IPR001680">
    <property type="entry name" value="WD40_rpt"/>
</dbReference>
<organism evidence="6 7">
    <name type="scientific">Ceratitis capitata</name>
    <name type="common">Mediterranean fruit fly</name>
    <name type="synonym">Tephritis capitata</name>
    <dbReference type="NCBI Taxonomy" id="7213"/>
    <lineage>
        <taxon>Eukaryota</taxon>
        <taxon>Metazoa</taxon>
        <taxon>Ecdysozoa</taxon>
        <taxon>Arthropoda</taxon>
        <taxon>Hexapoda</taxon>
        <taxon>Insecta</taxon>
        <taxon>Pterygota</taxon>
        <taxon>Neoptera</taxon>
        <taxon>Endopterygota</taxon>
        <taxon>Diptera</taxon>
        <taxon>Brachycera</taxon>
        <taxon>Muscomorpha</taxon>
        <taxon>Tephritoidea</taxon>
        <taxon>Tephritidae</taxon>
        <taxon>Ceratitis</taxon>
        <taxon>Ceratitis</taxon>
    </lineage>
</organism>
<reference evidence="6" key="1">
    <citation type="submission" date="2020-11" db="EMBL/GenBank/DDBJ databases">
        <authorList>
            <person name="Whitehead M."/>
        </authorList>
    </citation>
    <scope>NUCLEOTIDE SEQUENCE</scope>
    <source>
        <strain evidence="6">EGII</strain>
    </source>
</reference>
<dbReference type="FunFam" id="2.130.10.10:FF:001228">
    <property type="entry name" value="Predicted protein"/>
    <property type="match status" value="1"/>
</dbReference>
<dbReference type="GO" id="GO:0005634">
    <property type="term" value="C:nucleus"/>
    <property type="evidence" value="ECO:0007669"/>
    <property type="project" value="TreeGrafter"/>
</dbReference>
<feature type="region of interest" description="Disordered" evidence="5">
    <location>
        <begin position="91"/>
        <end position="174"/>
    </location>
</feature>